<keyword evidence="2" id="KW-1185">Reference proteome</keyword>
<dbReference type="EMBL" id="NOIH01000003">
    <property type="protein sequence ID" value="OYD55255.1"/>
    <property type="molecule type" value="Genomic_DNA"/>
</dbReference>
<accession>A0A235F3J2</accession>
<sequence>MSEAELETARLLARFKLMVRRSLDRSVNLAAMQADPAQAAAVLDEIEELADDEELLTMVVRLRERLLAPAAEAPVELLPETEVPAAVTRPAVRDYRFGARGG</sequence>
<dbReference type="RefSeq" id="WP_094267095.1">
    <property type="nucleotide sequence ID" value="NZ_NOIH01000003.1"/>
</dbReference>
<reference evidence="1 2" key="1">
    <citation type="submission" date="2017-07" db="EMBL/GenBank/DDBJ databases">
        <title>Thauera sp. KNDSS-Mac4 genome sequence and assembly.</title>
        <authorList>
            <person name="Mayilraj S."/>
        </authorList>
    </citation>
    <scope>NUCLEOTIDE SEQUENCE [LARGE SCALE GENOMIC DNA]</scope>
    <source>
        <strain evidence="1 2">KNDSS-Mac4</strain>
    </source>
</reference>
<comment type="caution">
    <text evidence="1">The sequence shown here is derived from an EMBL/GenBank/DDBJ whole genome shotgun (WGS) entry which is preliminary data.</text>
</comment>
<protein>
    <submittedName>
        <fullName evidence="1">Uncharacterized protein</fullName>
    </submittedName>
</protein>
<evidence type="ECO:0000313" key="1">
    <source>
        <dbReference type="EMBL" id="OYD55255.1"/>
    </source>
</evidence>
<name>A0A235F3J2_9RHOO</name>
<dbReference type="AlphaFoldDB" id="A0A235F3J2"/>
<dbReference type="Proteomes" id="UP000215181">
    <property type="component" value="Unassembled WGS sequence"/>
</dbReference>
<gene>
    <name evidence="1" type="ORF">CGK74_03385</name>
</gene>
<organism evidence="1 2">
    <name type="scientific">Thauera propionica</name>
    <dbReference type="NCBI Taxonomy" id="2019431"/>
    <lineage>
        <taxon>Bacteria</taxon>
        <taxon>Pseudomonadati</taxon>
        <taxon>Pseudomonadota</taxon>
        <taxon>Betaproteobacteria</taxon>
        <taxon>Rhodocyclales</taxon>
        <taxon>Zoogloeaceae</taxon>
        <taxon>Thauera</taxon>
    </lineage>
</organism>
<evidence type="ECO:0000313" key="2">
    <source>
        <dbReference type="Proteomes" id="UP000215181"/>
    </source>
</evidence>
<proteinExistence type="predicted"/>